<feature type="compositionally biased region" description="Basic and acidic residues" evidence="1">
    <location>
        <begin position="805"/>
        <end position="816"/>
    </location>
</feature>
<gene>
    <name evidence="2" type="ORF">J2851_005055</name>
</gene>
<reference evidence="2 3" key="1">
    <citation type="submission" date="2021-03" db="EMBL/GenBank/DDBJ databases">
        <title>Genomic Encyclopedia of Type Strains, Phase III (KMG-III): the genomes of soil and plant-associated and newly described type strains.</title>
        <authorList>
            <person name="Whitman W."/>
        </authorList>
    </citation>
    <scope>NUCLEOTIDE SEQUENCE [LARGE SCALE GENOMIC DNA]</scope>
    <source>
        <strain evidence="2 3">IMMIB AFH-6</strain>
    </source>
</reference>
<proteinExistence type="predicted"/>
<keyword evidence="3" id="KW-1185">Reference proteome</keyword>
<accession>A0ABS4STG2</accession>
<sequence>MGKSANDEVLGTGIPLGMLVRSTDEGPDDNRTESVVFDHGRKEVLPKQPWLSIGRSVKTYRVQTGVWTADRVVRCPLRVMRVPNTEPVMLYAAYALNCPPGKQDKVVTALLGDAGPSGDLIATWERRFFRYIEEFAEGQARTGRDLVLDFFDRRDEIIQHLVARVAGETGLTMRLHLQLDGETDLKKLSEVTIAGVSFNIRPKGLEGDLRAVIGGPLRVSEQHRGKALIRLLAAKEGEAGLRADVARDIKDVLQNFVSAELTIADFASAALTGTRQRLLGRLNEALRDRQGRVFDHIDFELPHPGGNPPELVQFELSTVIRPKDSQATLPIISNLSMQLENPGRFQAAAQRNAAVANPKEWLEAHVGQIVTGALFNSTYAELILSLDNERIRSPLAEKAMEIGYSVKHYSAIPEQPILKLKREGVRLVTGQEDFATRDTRVNVALDVAVSAEMPASLIDIERFIRPEVDLIEEMRHTVTESVRKVLHGITPEEFYTQFSSVDELPPAPKGPVDLLGAGSSPPRQRLKVPVEEQIRTAVEASLKQIFCLRAIHVVPKMADTVLTRRYRHLCSGIHTLDPFPVGSLTNGGRSSPVTFLISFKVSGMAPDGWTVFQSNSFDPYQSEAEINAIKSELAKSLHSSLSLLPPELLEYRTEREWSQVHEVARIAQKAIEQAFGLSITFVSFSRALSADESYERARREGALENALGELTTALADAKLNRAADTEDLETMRALLNQRLKEGMPPDDAEIAAYMKVIRERRQATSRVLAYEAPQRSTDPSATDVDILRHVSSVMDPGNRVLELAKERKARTGEEAKTGGTTANDAEAEPGNPTPN</sequence>
<comment type="caution">
    <text evidence="2">The sequence shown here is derived from an EMBL/GenBank/DDBJ whole genome shotgun (WGS) entry which is preliminary data.</text>
</comment>
<feature type="region of interest" description="Disordered" evidence="1">
    <location>
        <begin position="805"/>
        <end position="835"/>
    </location>
</feature>
<protein>
    <submittedName>
        <fullName evidence="2">Uncharacterized protein</fullName>
    </submittedName>
</protein>
<evidence type="ECO:0000313" key="3">
    <source>
        <dbReference type="Proteomes" id="UP000781958"/>
    </source>
</evidence>
<dbReference type="Proteomes" id="UP000781958">
    <property type="component" value="Unassembled WGS sequence"/>
</dbReference>
<dbReference type="EMBL" id="JAGINP010000020">
    <property type="protein sequence ID" value="MBP2295252.1"/>
    <property type="molecule type" value="Genomic_DNA"/>
</dbReference>
<organism evidence="2 3">
    <name type="scientific">Azospirillum rugosum</name>
    <dbReference type="NCBI Taxonomy" id="416170"/>
    <lineage>
        <taxon>Bacteria</taxon>
        <taxon>Pseudomonadati</taxon>
        <taxon>Pseudomonadota</taxon>
        <taxon>Alphaproteobacteria</taxon>
        <taxon>Rhodospirillales</taxon>
        <taxon>Azospirillaceae</taxon>
        <taxon>Azospirillum</taxon>
    </lineage>
</organism>
<evidence type="ECO:0000256" key="1">
    <source>
        <dbReference type="SAM" id="MobiDB-lite"/>
    </source>
</evidence>
<dbReference type="RefSeq" id="WP_209769667.1">
    <property type="nucleotide sequence ID" value="NZ_JAGINP010000020.1"/>
</dbReference>
<name>A0ABS4STG2_9PROT</name>
<evidence type="ECO:0000313" key="2">
    <source>
        <dbReference type="EMBL" id="MBP2295252.1"/>
    </source>
</evidence>